<name>A0ABD6EBV0_9BILA</name>
<feature type="coiled-coil region" evidence="1">
    <location>
        <begin position="960"/>
        <end position="1051"/>
    </location>
</feature>
<feature type="compositionally biased region" description="Basic and acidic residues" evidence="2">
    <location>
        <begin position="662"/>
        <end position="676"/>
    </location>
</feature>
<accession>A0ABD6EBV0</accession>
<feature type="compositionally biased region" description="Polar residues" evidence="2">
    <location>
        <begin position="854"/>
        <end position="874"/>
    </location>
</feature>
<keyword evidence="1" id="KW-0175">Coiled coil</keyword>
<keyword evidence="4" id="KW-1185">Reference proteome</keyword>
<evidence type="ECO:0000256" key="2">
    <source>
        <dbReference type="SAM" id="MobiDB-lite"/>
    </source>
</evidence>
<feature type="coiled-coil region" evidence="1">
    <location>
        <begin position="1175"/>
        <end position="1263"/>
    </location>
</feature>
<protein>
    <submittedName>
        <fullName evidence="3">Uncharacterized protein</fullName>
    </submittedName>
</protein>
<feature type="coiled-coil region" evidence="1">
    <location>
        <begin position="28"/>
        <end position="55"/>
    </location>
</feature>
<feature type="coiled-coil region" evidence="1">
    <location>
        <begin position="170"/>
        <end position="247"/>
    </location>
</feature>
<gene>
    <name evidence="3" type="ORF">AB6A40_004219</name>
</gene>
<organism evidence="3 4">
    <name type="scientific">Gnathostoma spinigerum</name>
    <dbReference type="NCBI Taxonomy" id="75299"/>
    <lineage>
        <taxon>Eukaryota</taxon>
        <taxon>Metazoa</taxon>
        <taxon>Ecdysozoa</taxon>
        <taxon>Nematoda</taxon>
        <taxon>Chromadorea</taxon>
        <taxon>Rhabditida</taxon>
        <taxon>Spirurina</taxon>
        <taxon>Gnathostomatomorpha</taxon>
        <taxon>Gnathostomatoidea</taxon>
        <taxon>Gnathostomatidae</taxon>
        <taxon>Gnathostoma</taxon>
    </lineage>
</organism>
<proteinExistence type="predicted"/>
<evidence type="ECO:0000256" key="1">
    <source>
        <dbReference type="SAM" id="Coils"/>
    </source>
</evidence>
<feature type="coiled-coil region" evidence="1">
    <location>
        <begin position="783"/>
        <end position="810"/>
    </location>
</feature>
<feature type="coiled-coil region" evidence="1">
    <location>
        <begin position="596"/>
        <end position="630"/>
    </location>
</feature>
<comment type="caution">
    <text evidence="3">The sequence shown here is derived from an EMBL/GenBank/DDBJ whole genome shotgun (WGS) entry which is preliminary data.</text>
</comment>
<dbReference type="AlphaFoldDB" id="A0ABD6EBV0"/>
<evidence type="ECO:0000313" key="3">
    <source>
        <dbReference type="EMBL" id="MFH4977510.1"/>
    </source>
</evidence>
<feature type="coiled-coil region" evidence="1">
    <location>
        <begin position="527"/>
        <end position="571"/>
    </location>
</feature>
<feature type="compositionally biased region" description="Basic and acidic residues" evidence="2">
    <location>
        <begin position="839"/>
        <end position="853"/>
    </location>
</feature>
<reference evidence="3 4" key="1">
    <citation type="submission" date="2024-08" db="EMBL/GenBank/DDBJ databases">
        <title>Gnathostoma spinigerum genome.</title>
        <authorList>
            <person name="Gonzalez-Bertolin B."/>
            <person name="Monzon S."/>
            <person name="Zaballos A."/>
            <person name="Jimenez P."/>
            <person name="Dekumyoy P."/>
            <person name="Varona S."/>
            <person name="Cuesta I."/>
            <person name="Sumanam S."/>
            <person name="Adisakwattana P."/>
            <person name="Gasser R.B."/>
            <person name="Hernandez-Gonzalez A."/>
            <person name="Young N.D."/>
            <person name="Perteguer M.J."/>
        </authorList>
    </citation>
    <scope>NUCLEOTIDE SEQUENCE [LARGE SCALE GENOMIC DNA]</scope>
    <source>
        <strain evidence="3">AL3</strain>
        <tissue evidence="3">Liver</tissue>
    </source>
</reference>
<feature type="region of interest" description="Disordered" evidence="2">
    <location>
        <begin position="662"/>
        <end position="692"/>
    </location>
</feature>
<evidence type="ECO:0000313" key="4">
    <source>
        <dbReference type="Proteomes" id="UP001608902"/>
    </source>
</evidence>
<dbReference type="Proteomes" id="UP001608902">
    <property type="component" value="Unassembled WGS sequence"/>
</dbReference>
<feature type="compositionally biased region" description="Basic and acidic residues" evidence="2">
    <location>
        <begin position="1139"/>
        <end position="1153"/>
    </location>
</feature>
<feature type="coiled-coil region" evidence="1">
    <location>
        <begin position="389"/>
        <end position="437"/>
    </location>
</feature>
<dbReference type="EMBL" id="JBGFUD010002362">
    <property type="protein sequence ID" value="MFH4977510.1"/>
    <property type="molecule type" value="Genomic_DNA"/>
</dbReference>
<feature type="region of interest" description="Disordered" evidence="2">
    <location>
        <begin position="839"/>
        <end position="874"/>
    </location>
</feature>
<feature type="region of interest" description="Disordered" evidence="2">
    <location>
        <begin position="1128"/>
        <end position="1157"/>
    </location>
</feature>
<sequence>MISNNNSLFRIQTIEELRHQLDIERKWQKKLEENLEMKDEQNLNLQNEIRRMRTAAFGSAETEIHRLETQLRYREVQLEKLRKTCTLLQLELPDDIKVKKDFNDEEIISTDHSDNAAVISAVDTAVETEQNAHALNMKSVEENESNIVTKDKAPDTVDEDETNKTIMTLRQNILSLVEKLDMKNEQLKELEKTIKDTTIFANEQQSALLRVNEEFAKFKEEMGSASNEEMKARIAECEVEIEELKRALEALRYPESELKKNYEENVHRLIGERIKALQLTRKIRSLENCRHYEMEEAAKLKEKLENAIITNARQAKIASYEMDCLSIEMARLQRIVLHSVPLEEYNNIINQFKSMLLKGIFPESNIAVEVSSGEMGIEIMRKFNDGIEKEKILAQLEQSKREIQILSEHVEFNKRQNEKLRKENSELKQFLEEVEYSSEVKSMVVAIERRFLRALSEKSDSICDEQTTFKQLNRLHEEFFKQRTRWTNDRKKFLTIIRTLQMELKRIHTTTMQTLTLEQVIKLREEMAAIEGKQSALNNALSEIEEKKEDLSQERRNVEALKESIDVIKENNFDMAKIRQSLHASQFNFLSASEQLRSAKIQIEERNRKIFELEEQISVQREKIENLINTFIDLDLFSMDVPSEILDETALLLRSRETKNDINEEMEKRNSSKEVDSAVGESANEDEKENQNRFASLPTRTVVFDDTKEYEKKLQIMKETAEICIQNYKDQLEYKDVAIKKYKELLETFMQDQPHQEIDNARKLAEIQQPKHSEDFINKGNGNSEVAREVLRLRREIEELEAANSLLNEELLSGVYQPKDREFHDIAVETDIPRLENVGSDRKKITESEDFSRDSINTPSSVPGTELPLSNGTSTKLIGNTVRVKKQTDENTLKTDKCSMHEEQILTQRNEIHRLRTRIASLISKNTALEEACEEIRASALAQIGRKYDVEENTMDDVEKTQLKTQNEKMKADISVLRRTIRSQKEQIERLQSESRSTPHKDELENWNVRKKYEETIETLRKKLNESNKRIEELTDRVEKRNKRIEQMSHEERLRINEIGRMKSAMKTLKDENNDFKTKENTMMETVEEAKSVVETYCKQIDAYTEENAQLRDEIKTLKYTIENEEIERKKEKEEEDKREESKPTRNSVKETVVDSTANGRRQMETVDEVKKMMKAKLTATKKSLEKKLNSVRNQYETVSTQYVALQQKYEVLLTENKKLLENEKQRKAVEDSAAVAVLRDKLMAKEKKIEKLSQQIEQLQREKWLRML</sequence>